<keyword evidence="2" id="KW-0732">Signal</keyword>
<dbReference type="AlphaFoldDB" id="A0A9P0QA76"/>
<feature type="transmembrane region" description="Helical" evidence="1">
    <location>
        <begin position="119"/>
        <end position="142"/>
    </location>
</feature>
<dbReference type="Proteomes" id="UP001152888">
    <property type="component" value="Unassembled WGS sequence"/>
</dbReference>
<keyword evidence="1" id="KW-0812">Transmembrane</keyword>
<dbReference type="Gene3D" id="2.10.60.10">
    <property type="entry name" value="CD59"/>
    <property type="match status" value="1"/>
</dbReference>
<protein>
    <submittedName>
        <fullName evidence="3">Uncharacterized protein</fullName>
    </submittedName>
</protein>
<gene>
    <name evidence="3" type="ORF">ACAOBT_LOCUS34990</name>
</gene>
<keyword evidence="1" id="KW-0472">Membrane</keyword>
<keyword evidence="4" id="KW-1185">Reference proteome</keyword>
<dbReference type="InterPro" id="IPR045860">
    <property type="entry name" value="Snake_toxin-like_sf"/>
</dbReference>
<feature type="signal peptide" evidence="2">
    <location>
        <begin position="1"/>
        <end position="19"/>
    </location>
</feature>
<reference evidence="3" key="1">
    <citation type="submission" date="2022-03" db="EMBL/GenBank/DDBJ databases">
        <authorList>
            <person name="Sayadi A."/>
        </authorList>
    </citation>
    <scope>NUCLEOTIDE SEQUENCE</scope>
</reference>
<proteinExistence type="predicted"/>
<organism evidence="3 4">
    <name type="scientific">Acanthoscelides obtectus</name>
    <name type="common">Bean weevil</name>
    <name type="synonym">Bruchus obtectus</name>
    <dbReference type="NCBI Taxonomy" id="200917"/>
    <lineage>
        <taxon>Eukaryota</taxon>
        <taxon>Metazoa</taxon>
        <taxon>Ecdysozoa</taxon>
        <taxon>Arthropoda</taxon>
        <taxon>Hexapoda</taxon>
        <taxon>Insecta</taxon>
        <taxon>Pterygota</taxon>
        <taxon>Neoptera</taxon>
        <taxon>Endopterygota</taxon>
        <taxon>Coleoptera</taxon>
        <taxon>Polyphaga</taxon>
        <taxon>Cucujiformia</taxon>
        <taxon>Chrysomeloidea</taxon>
        <taxon>Chrysomelidae</taxon>
        <taxon>Bruchinae</taxon>
        <taxon>Bruchini</taxon>
        <taxon>Acanthoscelides</taxon>
    </lineage>
</organism>
<evidence type="ECO:0000313" key="3">
    <source>
        <dbReference type="EMBL" id="CAH2015854.1"/>
    </source>
</evidence>
<evidence type="ECO:0000313" key="4">
    <source>
        <dbReference type="Proteomes" id="UP001152888"/>
    </source>
</evidence>
<sequence length="143" mass="16437">MRALPRTLLFVFTNLICLGQNIVEIWGLKCKCDICKKTNYTCETTGYCFASTYFKNGVQQYDYSNDNQRFVHKLPLHHASVIPSLHASVAFAFFASVFSTEYLSTGKSLRKLSNRKINIVMVFVLFQCFVLAVLVVYCIFYLK</sequence>
<evidence type="ECO:0000256" key="2">
    <source>
        <dbReference type="SAM" id="SignalP"/>
    </source>
</evidence>
<feature type="transmembrane region" description="Helical" evidence="1">
    <location>
        <begin position="76"/>
        <end position="98"/>
    </location>
</feature>
<name>A0A9P0QA76_ACAOB</name>
<dbReference type="OrthoDB" id="6774558at2759"/>
<dbReference type="EMBL" id="CAKOFQ010008760">
    <property type="protein sequence ID" value="CAH2015854.1"/>
    <property type="molecule type" value="Genomic_DNA"/>
</dbReference>
<evidence type="ECO:0000256" key="1">
    <source>
        <dbReference type="SAM" id="Phobius"/>
    </source>
</evidence>
<keyword evidence="1" id="KW-1133">Transmembrane helix</keyword>
<feature type="chain" id="PRO_5040383526" evidence="2">
    <location>
        <begin position="20"/>
        <end position="143"/>
    </location>
</feature>
<accession>A0A9P0QA76</accession>
<comment type="caution">
    <text evidence="3">The sequence shown here is derived from an EMBL/GenBank/DDBJ whole genome shotgun (WGS) entry which is preliminary data.</text>
</comment>